<dbReference type="EMBL" id="OX597837">
    <property type="protein sequence ID" value="CAI9740068.1"/>
    <property type="molecule type" value="Genomic_DNA"/>
</dbReference>
<dbReference type="AlphaFoldDB" id="A0AA36BTN9"/>
<name>A0AA36BTN9_OCTVU</name>
<evidence type="ECO:0000313" key="2">
    <source>
        <dbReference type="Proteomes" id="UP001162480"/>
    </source>
</evidence>
<dbReference type="Proteomes" id="UP001162480">
    <property type="component" value="Chromosome 24"/>
</dbReference>
<protein>
    <submittedName>
        <fullName evidence="1">Uncharacterized protein</fullName>
    </submittedName>
</protein>
<gene>
    <name evidence="1" type="ORF">OCTVUL_1B003411</name>
</gene>
<sequence length="72" mass="7847">MISDVAAISVRVAAVAIPATVVVVGKAAASIRIDDEQDVESMPDSPIEIKFTSYDQPPMPERAFEEVYYFAK</sequence>
<organism evidence="1 2">
    <name type="scientific">Octopus vulgaris</name>
    <name type="common">Common octopus</name>
    <dbReference type="NCBI Taxonomy" id="6645"/>
    <lineage>
        <taxon>Eukaryota</taxon>
        <taxon>Metazoa</taxon>
        <taxon>Spiralia</taxon>
        <taxon>Lophotrochozoa</taxon>
        <taxon>Mollusca</taxon>
        <taxon>Cephalopoda</taxon>
        <taxon>Coleoidea</taxon>
        <taxon>Octopodiformes</taxon>
        <taxon>Octopoda</taxon>
        <taxon>Incirrata</taxon>
        <taxon>Octopodidae</taxon>
        <taxon>Octopus</taxon>
    </lineage>
</organism>
<reference evidence="1" key="1">
    <citation type="submission" date="2023-08" db="EMBL/GenBank/DDBJ databases">
        <authorList>
            <person name="Alioto T."/>
            <person name="Alioto T."/>
            <person name="Gomez Garrido J."/>
        </authorList>
    </citation>
    <scope>NUCLEOTIDE SEQUENCE</scope>
</reference>
<accession>A0AA36BTN9</accession>
<evidence type="ECO:0000313" key="1">
    <source>
        <dbReference type="EMBL" id="CAI9740068.1"/>
    </source>
</evidence>
<keyword evidence="2" id="KW-1185">Reference proteome</keyword>
<proteinExistence type="predicted"/>